<reference evidence="6 7" key="1">
    <citation type="submission" date="2020-04" db="EMBL/GenBank/DDBJ databases">
        <title>Azohydromonas sp. isolated from soil.</title>
        <authorList>
            <person name="Dahal R.H."/>
        </authorList>
    </citation>
    <scope>NUCLEOTIDE SEQUENCE [LARGE SCALE GENOMIC DNA]</scope>
    <source>
        <strain evidence="6 7">G-1-1-14</strain>
    </source>
</reference>
<evidence type="ECO:0000256" key="2">
    <source>
        <dbReference type="ARBA" id="ARBA00023015"/>
    </source>
</evidence>
<dbReference type="RefSeq" id="WP_169161666.1">
    <property type="nucleotide sequence ID" value="NZ_JABBFW010000012.1"/>
</dbReference>
<organism evidence="6 7">
    <name type="scientific">Azohydromonas caseinilytica</name>
    <dbReference type="NCBI Taxonomy" id="2728836"/>
    <lineage>
        <taxon>Bacteria</taxon>
        <taxon>Pseudomonadati</taxon>
        <taxon>Pseudomonadota</taxon>
        <taxon>Betaproteobacteria</taxon>
        <taxon>Burkholderiales</taxon>
        <taxon>Sphaerotilaceae</taxon>
        <taxon>Azohydromonas</taxon>
    </lineage>
</organism>
<keyword evidence="2" id="KW-0805">Transcription regulation</keyword>
<evidence type="ECO:0000256" key="3">
    <source>
        <dbReference type="ARBA" id="ARBA00023125"/>
    </source>
</evidence>
<dbReference type="Gene3D" id="3.40.190.290">
    <property type="match status" value="1"/>
</dbReference>
<dbReference type="InterPro" id="IPR005119">
    <property type="entry name" value="LysR_subst-bd"/>
</dbReference>
<name>A0A848FF40_9BURK</name>
<accession>A0A848FF40</accession>
<dbReference type="CDD" id="cd08421">
    <property type="entry name" value="PBP2_LTTR_like_1"/>
    <property type="match status" value="1"/>
</dbReference>
<dbReference type="GO" id="GO:0005829">
    <property type="term" value="C:cytosol"/>
    <property type="evidence" value="ECO:0007669"/>
    <property type="project" value="TreeGrafter"/>
</dbReference>
<comment type="similarity">
    <text evidence="1">Belongs to the LysR transcriptional regulatory family.</text>
</comment>
<sequence>MKDLDVKSLRLLVAVCDHQNIKRAAEQEHIEPSAISKRIALLEQQLGTPLLTRGRRGVAPTPAGEALLEHARALLFTLERIEQDVAALAGGVKGQVRLAASPSAIAEALLDDVAAFMREPAHRDIKVDIEEQLSRDIVRALREGSASVGVCWDSADLTGLQHRLYHTDQLALAVHPEHPLATEQTLRFEQTLAYEHVGLPPSSAVHTMLRQAAARAGVTLAYRAVVSNFDAALRVVAAGLGISVIPTQVGARYGAMLGIRVVPLSDPWALRRFVVCYRDFESLQPAAQRMVEYLHARALPDAAGSPDIAF</sequence>
<proteinExistence type="inferred from homology"/>
<evidence type="ECO:0000256" key="4">
    <source>
        <dbReference type="ARBA" id="ARBA00023163"/>
    </source>
</evidence>
<dbReference type="InterPro" id="IPR050950">
    <property type="entry name" value="HTH-type_LysR_regulators"/>
</dbReference>
<dbReference type="FunFam" id="1.10.10.10:FF:000001">
    <property type="entry name" value="LysR family transcriptional regulator"/>
    <property type="match status" value="1"/>
</dbReference>
<dbReference type="InterPro" id="IPR036388">
    <property type="entry name" value="WH-like_DNA-bd_sf"/>
</dbReference>
<dbReference type="PANTHER" id="PTHR30419:SF2">
    <property type="entry name" value="LYSR FAMILY TRANSCRIPTIONAL REGULATOR"/>
    <property type="match status" value="1"/>
</dbReference>
<dbReference type="GO" id="GO:0003700">
    <property type="term" value="F:DNA-binding transcription factor activity"/>
    <property type="evidence" value="ECO:0007669"/>
    <property type="project" value="InterPro"/>
</dbReference>
<gene>
    <name evidence="6" type="ORF">HHL10_17445</name>
</gene>
<protein>
    <submittedName>
        <fullName evidence="6">LysR family transcriptional regulator</fullName>
    </submittedName>
</protein>
<keyword evidence="3" id="KW-0238">DNA-binding</keyword>
<keyword evidence="4" id="KW-0804">Transcription</keyword>
<dbReference type="Proteomes" id="UP000574067">
    <property type="component" value="Unassembled WGS sequence"/>
</dbReference>
<dbReference type="Pfam" id="PF03466">
    <property type="entry name" value="LysR_substrate"/>
    <property type="match status" value="1"/>
</dbReference>
<evidence type="ECO:0000259" key="5">
    <source>
        <dbReference type="PROSITE" id="PS50931"/>
    </source>
</evidence>
<dbReference type="PANTHER" id="PTHR30419">
    <property type="entry name" value="HTH-TYPE TRANSCRIPTIONAL REGULATOR YBHD"/>
    <property type="match status" value="1"/>
</dbReference>
<keyword evidence="7" id="KW-1185">Reference proteome</keyword>
<dbReference type="Gene3D" id="1.10.10.10">
    <property type="entry name" value="Winged helix-like DNA-binding domain superfamily/Winged helix DNA-binding domain"/>
    <property type="match status" value="1"/>
</dbReference>
<evidence type="ECO:0000313" key="7">
    <source>
        <dbReference type="Proteomes" id="UP000574067"/>
    </source>
</evidence>
<dbReference type="InterPro" id="IPR000847">
    <property type="entry name" value="LysR_HTH_N"/>
</dbReference>
<dbReference type="EMBL" id="JABBFW010000012">
    <property type="protein sequence ID" value="NML16770.1"/>
    <property type="molecule type" value="Genomic_DNA"/>
</dbReference>
<dbReference type="GO" id="GO:0003677">
    <property type="term" value="F:DNA binding"/>
    <property type="evidence" value="ECO:0007669"/>
    <property type="project" value="UniProtKB-KW"/>
</dbReference>
<feature type="domain" description="HTH lysR-type" evidence="5">
    <location>
        <begin position="4"/>
        <end position="61"/>
    </location>
</feature>
<dbReference type="AlphaFoldDB" id="A0A848FF40"/>
<dbReference type="InterPro" id="IPR036390">
    <property type="entry name" value="WH_DNA-bd_sf"/>
</dbReference>
<dbReference type="PROSITE" id="PS50931">
    <property type="entry name" value="HTH_LYSR"/>
    <property type="match status" value="1"/>
</dbReference>
<dbReference type="Pfam" id="PF00126">
    <property type="entry name" value="HTH_1"/>
    <property type="match status" value="1"/>
</dbReference>
<evidence type="ECO:0000256" key="1">
    <source>
        <dbReference type="ARBA" id="ARBA00009437"/>
    </source>
</evidence>
<dbReference type="SUPFAM" id="SSF46785">
    <property type="entry name" value="Winged helix' DNA-binding domain"/>
    <property type="match status" value="1"/>
</dbReference>
<evidence type="ECO:0000313" key="6">
    <source>
        <dbReference type="EMBL" id="NML16770.1"/>
    </source>
</evidence>
<comment type="caution">
    <text evidence="6">The sequence shown here is derived from an EMBL/GenBank/DDBJ whole genome shotgun (WGS) entry which is preliminary data.</text>
</comment>
<dbReference type="SUPFAM" id="SSF53850">
    <property type="entry name" value="Periplasmic binding protein-like II"/>
    <property type="match status" value="1"/>
</dbReference>